<dbReference type="SMART" id="SM00460">
    <property type="entry name" value="TGc"/>
    <property type="match status" value="1"/>
</dbReference>
<evidence type="ECO:0000313" key="5">
    <source>
        <dbReference type="EMBL" id="KAK7959785.1"/>
    </source>
</evidence>
<evidence type="ECO:0000259" key="4">
    <source>
        <dbReference type="SMART" id="SM00460"/>
    </source>
</evidence>
<keyword evidence="6" id="KW-1185">Reference proteome</keyword>
<proteinExistence type="inferred from homology"/>
<dbReference type="Gene3D" id="3.10.620.30">
    <property type="match status" value="1"/>
</dbReference>
<dbReference type="Gene3D" id="2.20.25.10">
    <property type="match status" value="1"/>
</dbReference>
<gene>
    <name evidence="5" type="ORF">PG986_004639</name>
</gene>
<name>A0ABR1QNX4_9PEZI</name>
<organism evidence="5 6">
    <name type="scientific">Apiospora aurea</name>
    <dbReference type="NCBI Taxonomy" id="335848"/>
    <lineage>
        <taxon>Eukaryota</taxon>
        <taxon>Fungi</taxon>
        <taxon>Dikarya</taxon>
        <taxon>Ascomycota</taxon>
        <taxon>Pezizomycotina</taxon>
        <taxon>Sordariomycetes</taxon>
        <taxon>Xylariomycetidae</taxon>
        <taxon>Amphisphaeriales</taxon>
        <taxon>Apiosporaceae</taxon>
        <taxon>Apiospora</taxon>
    </lineage>
</organism>
<accession>A0ABR1QNX4</accession>
<feature type="domain" description="Transglutaminase-like" evidence="4">
    <location>
        <begin position="260"/>
        <end position="315"/>
    </location>
</feature>
<dbReference type="InterPro" id="IPR002931">
    <property type="entry name" value="Transglutaminase-like"/>
</dbReference>
<dbReference type="Pfam" id="PF01841">
    <property type="entry name" value="Transglut_core"/>
    <property type="match status" value="1"/>
</dbReference>
<keyword evidence="2" id="KW-0479">Metal-binding</keyword>
<dbReference type="GeneID" id="92073923"/>
<evidence type="ECO:0000256" key="1">
    <source>
        <dbReference type="ARBA" id="ARBA00009390"/>
    </source>
</evidence>
<evidence type="ECO:0000256" key="3">
    <source>
        <dbReference type="ARBA" id="ARBA00022833"/>
    </source>
</evidence>
<dbReference type="EMBL" id="JAQQWE010000003">
    <property type="protein sequence ID" value="KAK7959785.1"/>
    <property type="molecule type" value="Genomic_DNA"/>
</dbReference>
<keyword evidence="3" id="KW-0862">Zinc</keyword>
<dbReference type="PANTHER" id="PTHR12143:SF19">
    <property type="entry name" value="PEPTIDE-N(4)-(N-ACETYL-BETA-GLUCOSAMINYL)ASPARAGINE AMIDASE"/>
    <property type="match status" value="1"/>
</dbReference>
<dbReference type="InterPro" id="IPR038765">
    <property type="entry name" value="Papain-like_cys_pep_sf"/>
</dbReference>
<sequence>MAPEIKRHLDSCVEPISSWVTWSMYMIGSAKTSASPTLLFCCEVAAHRREVRDTIKQSGILDSYPGVKTGHMARPPGFQDLVTLASTTSTDQLSFTLEDDAYTTEPPPTYTLSVMSDRSSQKFRNLLIRLSSTPLKWEERGDEALQLVPLETIYQEAEDERAMLEAQARYESTSASTTPEWGYEDCVVRSLLRWFKRSFFTWINNPVCSACSSPTCAWGLTQPTLDEASDGVTRVELYECSSQSCRALERFPRYSDARMLLQTRRGRVGEWANCFGLFCRAVGARTRWVWNSEDHVWIEVYSAHQRRWIHVDACEESFDNTRLYAEVWGKTIAYCIAFSTDGATDVTRRYVRVPELQGERSRCPEPVLACIMNEIKDMRRAGLSKHQRLDLEHEDAREDEELQGYVSVATLVKDSQHHPRSNVAAYN</sequence>
<dbReference type="InterPro" id="IPR050883">
    <property type="entry name" value="PNGase"/>
</dbReference>
<evidence type="ECO:0000256" key="2">
    <source>
        <dbReference type="ARBA" id="ARBA00022723"/>
    </source>
</evidence>
<comment type="caution">
    <text evidence="5">The sequence shown here is derived from an EMBL/GenBank/DDBJ whole genome shotgun (WGS) entry which is preliminary data.</text>
</comment>
<protein>
    <recommendedName>
        <fullName evidence="4">Transglutaminase-like domain-containing protein</fullName>
    </recommendedName>
</protein>
<dbReference type="PANTHER" id="PTHR12143">
    <property type="entry name" value="PEPTIDE N-GLYCANASE PNGASE -RELATED"/>
    <property type="match status" value="1"/>
</dbReference>
<comment type="similarity">
    <text evidence="1">Belongs to the transglutaminase-like superfamily. PNGase family.</text>
</comment>
<evidence type="ECO:0000313" key="6">
    <source>
        <dbReference type="Proteomes" id="UP001391051"/>
    </source>
</evidence>
<reference evidence="5 6" key="1">
    <citation type="submission" date="2023-01" db="EMBL/GenBank/DDBJ databases">
        <title>Analysis of 21 Apiospora genomes using comparative genomics revels a genus with tremendous synthesis potential of carbohydrate active enzymes and secondary metabolites.</title>
        <authorList>
            <person name="Sorensen T."/>
        </authorList>
    </citation>
    <scope>NUCLEOTIDE SEQUENCE [LARGE SCALE GENOMIC DNA]</scope>
    <source>
        <strain evidence="5 6">CBS 24483</strain>
    </source>
</reference>
<dbReference type="RefSeq" id="XP_066703488.1">
    <property type="nucleotide sequence ID" value="XM_066840861.1"/>
</dbReference>
<dbReference type="SUPFAM" id="SSF54001">
    <property type="entry name" value="Cysteine proteinases"/>
    <property type="match status" value="1"/>
</dbReference>
<dbReference type="Proteomes" id="UP001391051">
    <property type="component" value="Unassembled WGS sequence"/>
</dbReference>